<dbReference type="AlphaFoldDB" id="B0JR52"/>
<evidence type="ECO:0000313" key="2">
    <source>
        <dbReference type="Proteomes" id="UP000001510"/>
    </source>
</evidence>
<dbReference type="PaxDb" id="449447-MAE_40990"/>
<dbReference type="EMBL" id="AP009552">
    <property type="protein sequence ID" value="BAG03921.1"/>
    <property type="molecule type" value="Genomic_DNA"/>
</dbReference>
<name>B0JR52_MICAN</name>
<dbReference type="EnsemblBacteria" id="BAG03921">
    <property type="protein sequence ID" value="BAG03921"/>
    <property type="gene ID" value="MAE_40990"/>
</dbReference>
<proteinExistence type="predicted"/>
<dbReference type="HOGENOM" id="CLU_2917477_0_0_3"/>
<dbReference type="KEGG" id="mar:MAE_40990"/>
<accession>B0JR52</accession>
<evidence type="ECO:0000313" key="1">
    <source>
        <dbReference type="EMBL" id="BAG03921.1"/>
    </source>
</evidence>
<organism evidence="1 2">
    <name type="scientific">Microcystis aeruginosa (strain NIES-843 / IAM M-2473)</name>
    <dbReference type="NCBI Taxonomy" id="449447"/>
    <lineage>
        <taxon>Bacteria</taxon>
        <taxon>Bacillati</taxon>
        <taxon>Cyanobacteriota</taxon>
        <taxon>Cyanophyceae</taxon>
        <taxon>Oscillatoriophycideae</taxon>
        <taxon>Chroococcales</taxon>
        <taxon>Microcystaceae</taxon>
        <taxon>Microcystis</taxon>
    </lineage>
</organism>
<gene>
    <name evidence="1" type="ordered locus">MAE_40990</name>
</gene>
<reference evidence="1 2" key="1">
    <citation type="journal article" date="2007" name="DNA Res.">
        <title>Complete genomic structure of the bloom-forming toxic cyanobacterium Microcystis aeruginosa NIES-843.</title>
        <authorList>
            <person name="Kaneko T."/>
            <person name="Nakajima N."/>
            <person name="Okamoto S."/>
            <person name="Suzuki I."/>
            <person name="Tanabe Y."/>
            <person name="Tamaoki M."/>
            <person name="Nakamura Y."/>
            <person name="Kasai F."/>
            <person name="Watanabe A."/>
            <person name="Kawashima K."/>
            <person name="Kishida Y."/>
            <person name="Ono A."/>
            <person name="Shimizu Y."/>
            <person name="Takahashi C."/>
            <person name="Minami C."/>
            <person name="Fujishiro T."/>
            <person name="Kohara M."/>
            <person name="Katoh M."/>
            <person name="Nakazaki N."/>
            <person name="Nakayama S."/>
            <person name="Yamada M."/>
            <person name="Tabata S."/>
            <person name="Watanabe M.M."/>
        </authorList>
    </citation>
    <scope>NUCLEOTIDE SEQUENCE [LARGE SCALE GENOMIC DNA]</scope>
    <source>
        <strain evidence="2">NIES-843 / IAM M-247</strain>
    </source>
</reference>
<keyword evidence="2" id="KW-1185">Reference proteome</keyword>
<protein>
    <submittedName>
        <fullName evidence="1">Uncharacterized protein</fullName>
    </submittedName>
</protein>
<sequence length="61" mass="6932">MFCHKIKVHYTFINAPYENGDRIVIKLINTQLPRGCISARGTTAIRVIRITIRTVSCLTIT</sequence>
<dbReference type="Proteomes" id="UP000001510">
    <property type="component" value="Chromosome"/>
</dbReference>